<evidence type="ECO:0000313" key="2">
    <source>
        <dbReference type="EMBL" id="KAG0722524.1"/>
    </source>
</evidence>
<dbReference type="AlphaFoldDB" id="A0A8J5CVC9"/>
<comment type="caution">
    <text evidence="2">The sequence shown here is derived from an EMBL/GenBank/DDBJ whole genome shotgun (WGS) entry which is preliminary data.</text>
</comment>
<feature type="region of interest" description="Disordered" evidence="1">
    <location>
        <begin position="1"/>
        <end position="23"/>
    </location>
</feature>
<evidence type="ECO:0000256" key="1">
    <source>
        <dbReference type="SAM" id="MobiDB-lite"/>
    </source>
</evidence>
<sequence>MAASLPFGDQLLTPSPPRVPTQQWRDTGAQVSVGVAYCWGTSAYPKSAPGYTPRQHPRCRGSMRLRGKPSPSGLRGDCLHHRVHLHSEGVQQLYLSSRHARPFAWSITPSRAPFHPPVCVLWSHQTPHKTHVARENRHRTNL</sequence>
<keyword evidence="3" id="KW-1185">Reference proteome</keyword>
<reference evidence="2" key="1">
    <citation type="submission" date="2020-07" db="EMBL/GenBank/DDBJ databases">
        <title>The High-quality genome of the commercially important snow crab, Chionoecetes opilio.</title>
        <authorList>
            <person name="Jeong J.-H."/>
            <person name="Ryu S."/>
        </authorList>
    </citation>
    <scope>NUCLEOTIDE SEQUENCE</scope>
    <source>
        <strain evidence="2">MADBK_172401_WGS</strain>
        <tissue evidence="2">Digestive gland</tissue>
    </source>
</reference>
<accession>A0A8J5CVC9</accession>
<feature type="compositionally biased region" description="Basic residues" evidence="1">
    <location>
        <begin position="55"/>
        <end position="67"/>
    </location>
</feature>
<evidence type="ECO:0000313" key="3">
    <source>
        <dbReference type="Proteomes" id="UP000770661"/>
    </source>
</evidence>
<dbReference type="EMBL" id="JACEEZ010009429">
    <property type="protein sequence ID" value="KAG0722524.1"/>
    <property type="molecule type" value="Genomic_DNA"/>
</dbReference>
<dbReference type="Proteomes" id="UP000770661">
    <property type="component" value="Unassembled WGS sequence"/>
</dbReference>
<feature type="region of interest" description="Disordered" evidence="1">
    <location>
        <begin position="48"/>
        <end position="72"/>
    </location>
</feature>
<protein>
    <submittedName>
        <fullName evidence="2">Uncharacterized protein</fullName>
    </submittedName>
</protein>
<gene>
    <name evidence="2" type="ORF">GWK47_044339</name>
</gene>
<organism evidence="2 3">
    <name type="scientific">Chionoecetes opilio</name>
    <name type="common">Atlantic snow crab</name>
    <name type="synonym">Cancer opilio</name>
    <dbReference type="NCBI Taxonomy" id="41210"/>
    <lineage>
        <taxon>Eukaryota</taxon>
        <taxon>Metazoa</taxon>
        <taxon>Ecdysozoa</taxon>
        <taxon>Arthropoda</taxon>
        <taxon>Crustacea</taxon>
        <taxon>Multicrustacea</taxon>
        <taxon>Malacostraca</taxon>
        <taxon>Eumalacostraca</taxon>
        <taxon>Eucarida</taxon>
        <taxon>Decapoda</taxon>
        <taxon>Pleocyemata</taxon>
        <taxon>Brachyura</taxon>
        <taxon>Eubrachyura</taxon>
        <taxon>Majoidea</taxon>
        <taxon>Majidae</taxon>
        <taxon>Chionoecetes</taxon>
    </lineage>
</organism>
<proteinExistence type="predicted"/>
<name>A0A8J5CVC9_CHIOP</name>